<evidence type="ECO:0000256" key="5">
    <source>
        <dbReference type="RuleBase" id="RU364002"/>
    </source>
</evidence>
<evidence type="ECO:0000256" key="3">
    <source>
        <dbReference type="ARBA" id="ARBA00022744"/>
    </source>
</evidence>
<evidence type="ECO:0000256" key="4">
    <source>
        <dbReference type="ARBA" id="ARBA00022990"/>
    </source>
</evidence>
<keyword evidence="3 5" id="KW-0416">Keratin</keyword>
<keyword evidence="4" id="KW-0007">Acetylation</keyword>
<dbReference type="PANTHER" id="PTHR31203">
    <property type="entry name" value="BETA-KERATIN-RELATED PROTEIN-RELATED"/>
    <property type="match status" value="1"/>
</dbReference>
<dbReference type="Pfam" id="PF02422">
    <property type="entry name" value="Keratin"/>
    <property type="match status" value="1"/>
</dbReference>
<comment type="subunit">
    <text evidence="2 5">The avian keratins (F-ker, S-ker, C-ker and B-ker) are a complex mixture of very similar polypeptides.</text>
</comment>
<dbReference type="PANTHER" id="PTHR31203:SF1">
    <property type="entry name" value="BETA-KERATIN-RELATED PROTEIN-RELATED"/>
    <property type="match status" value="1"/>
</dbReference>
<organism evidence="6 7">
    <name type="scientific">Turnix velox</name>
    <name type="common">Little buttonquail</name>
    <dbReference type="NCBI Taxonomy" id="2529409"/>
    <lineage>
        <taxon>Eukaryota</taxon>
        <taxon>Metazoa</taxon>
        <taxon>Chordata</taxon>
        <taxon>Craniata</taxon>
        <taxon>Vertebrata</taxon>
        <taxon>Euteleostomi</taxon>
        <taxon>Archelosauria</taxon>
        <taxon>Archosauria</taxon>
        <taxon>Dinosauria</taxon>
        <taxon>Saurischia</taxon>
        <taxon>Theropoda</taxon>
        <taxon>Coelurosauria</taxon>
        <taxon>Aves</taxon>
        <taxon>Neognathae</taxon>
        <taxon>Neoaves</taxon>
        <taxon>Charadriiformes</taxon>
        <taxon>Turnicidae</taxon>
        <taxon>Turnix</taxon>
    </lineage>
</organism>
<protein>
    <recommendedName>
        <fullName evidence="5">Keratin</fullName>
    </recommendedName>
</protein>
<proteinExistence type="inferred from homology"/>
<name>A0A7L3LE18_9CHAR</name>
<gene>
    <name evidence="6" type="primary">Bkj_8</name>
    <name evidence="6" type="ORF">TURVEL_R10736</name>
</gene>
<dbReference type="OrthoDB" id="9380305at2759"/>
<evidence type="ECO:0000313" key="6">
    <source>
        <dbReference type="EMBL" id="NXU52395.1"/>
    </source>
</evidence>
<comment type="caution">
    <text evidence="6">The sequence shown here is derived from an EMBL/GenBank/DDBJ whole genome shotgun (WGS) entry which is preliminary data.</text>
</comment>
<dbReference type="Proteomes" id="UP000582182">
    <property type="component" value="Unassembled WGS sequence"/>
</dbReference>
<feature type="non-terminal residue" evidence="6">
    <location>
        <position position="103"/>
    </location>
</feature>
<dbReference type="EMBL" id="VZTY01015155">
    <property type="protein sequence ID" value="NXU52395.1"/>
    <property type="molecule type" value="Genomic_DNA"/>
</dbReference>
<dbReference type="InterPro" id="IPR003461">
    <property type="entry name" value="Keratin"/>
</dbReference>
<dbReference type="AlphaFoldDB" id="A0A7L3LE18"/>
<feature type="non-terminal residue" evidence="6">
    <location>
        <position position="1"/>
    </location>
</feature>
<evidence type="ECO:0000256" key="2">
    <source>
        <dbReference type="ARBA" id="ARBA00011806"/>
    </source>
</evidence>
<comment type="similarity">
    <text evidence="1 5">Belongs to the avian keratin family.</text>
</comment>
<accession>A0A7L3LE18</accession>
<evidence type="ECO:0000256" key="1">
    <source>
        <dbReference type="ARBA" id="ARBA00008702"/>
    </source>
</evidence>
<dbReference type="GO" id="GO:0005882">
    <property type="term" value="C:intermediate filament"/>
    <property type="evidence" value="ECO:0007669"/>
    <property type="project" value="UniProtKB-KW"/>
</dbReference>
<sequence>EVTWMEPCVYSRNLGSCVTSCGDSRVVVFAPPVFLTFPSPIISSCPTESIMGTSFPQPSGGGSMPLAFGSSSGMGGSYGSGGSFGSGGMSGMRGSYGSGGSFG</sequence>
<dbReference type="GO" id="GO:0005200">
    <property type="term" value="F:structural constituent of cytoskeleton"/>
    <property type="evidence" value="ECO:0007669"/>
    <property type="project" value="InterPro"/>
</dbReference>
<evidence type="ECO:0000313" key="7">
    <source>
        <dbReference type="Proteomes" id="UP000582182"/>
    </source>
</evidence>
<keyword evidence="7" id="KW-1185">Reference proteome</keyword>
<reference evidence="6 7" key="1">
    <citation type="submission" date="2019-09" db="EMBL/GenBank/DDBJ databases">
        <title>Bird 10,000 Genomes (B10K) Project - Family phase.</title>
        <authorList>
            <person name="Zhang G."/>
        </authorList>
    </citation>
    <scope>NUCLEOTIDE SEQUENCE [LARGE SCALE GENOMIC DNA]</scope>
    <source>
        <strain evidence="6">B10K-DU-029-46</strain>
    </source>
</reference>